<comment type="caution">
    <text evidence="1">The sequence shown here is derived from an EMBL/GenBank/DDBJ whole genome shotgun (WGS) entry which is preliminary data.</text>
</comment>
<evidence type="ECO:0000313" key="2">
    <source>
        <dbReference type="Proteomes" id="UP000674938"/>
    </source>
</evidence>
<dbReference type="RefSeq" id="WP_209529633.1">
    <property type="nucleotide sequence ID" value="NZ_JAEEGA010000010.1"/>
</dbReference>
<dbReference type="SUPFAM" id="SSF48208">
    <property type="entry name" value="Six-hairpin glycosidases"/>
    <property type="match status" value="1"/>
</dbReference>
<dbReference type="PROSITE" id="PS51257">
    <property type="entry name" value="PROKAR_LIPOPROTEIN"/>
    <property type="match status" value="1"/>
</dbReference>
<evidence type="ECO:0000313" key="1">
    <source>
        <dbReference type="EMBL" id="MBP1042445.1"/>
    </source>
</evidence>
<dbReference type="EMBL" id="JAEEGA010000010">
    <property type="protein sequence ID" value="MBP1042445.1"/>
    <property type="molecule type" value="Genomic_DNA"/>
</dbReference>
<dbReference type="AlphaFoldDB" id="A0A940PCT7"/>
<accession>A0A940PCT7</accession>
<gene>
    <name evidence="1" type="ORF">I6N95_15610</name>
</gene>
<sequence>MEKKKDSVILRIILTVVVGIACNLNQVTAESHDVHSDLYGEFFNTSSKLVTDTDQQERALSWVKSMMQPPKMVGDGSSVTVDSAYSYDYVGEMTGSVILSGEHKQINRSHLTVVSPDLIVDSYRGIVSGKLEGLSPAENYEVRAYLYTDSEYDQSYFVKPAVVNPNTGSWSLDLSTVPNFAGSWRFKLHKVVDGLSVGDSWTGAYYYEHLKVRSYSLTTSEHFIEECDLNSELKWSLKSQPGEKIIRVIDTSTGTILAEYFNPTKTGLIRSYQYEDFEPEYNTSQKYLSFTYDQATTLLVAVGEDDRQMADLALKGLLSAQIKSGEHQGAFLSHVFQFYKGQEKTSIYTGINAFASYSLMRYYEKYGNQNDLLGALKANLEFIEGRKIVSGNGRNLYKGGLSYDDSSQTYKEIDWSSTEHNTDLWHVFERVGRSVDSSYLTKANDLEKSIMTNLWNIKENRFNQGLNDDAQALDTNSWGSIFLNGVGEYEKAKLALAETDNFVVTEQGTTGYFAYLNTNSPRTIWYEGTFGVALAQNVAGNKRKSLDIINNAYQKQAADGAWRYTLNEDSTNEMSHSKSVASTNWYLLVSKYPNIIWSECRVIN</sequence>
<dbReference type="GO" id="GO:0005975">
    <property type="term" value="P:carbohydrate metabolic process"/>
    <property type="evidence" value="ECO:0007669"/>
    <property type="project" value="InterPro"/>
</dbReference>
<dbReference type="InterPro" id="IPR008928">
    <property type="entry name" value="6-hairpin_glycosidase_sf"/>
</dbReference>
<reference evidence="1" key="1">
    <citation type="submission" date="2020-12" db="EMBL/GenBank/DDBJ databases">
        <title>Vagococcus allomyrinae sp. nov. and Enterococcus lavae sp. nov., isolated from the larvae of Allomyrina dichotoma.</title>
        <authorList>
            <person name="Lee S.D."/>
        </authorList>
    </citation>
    <scope>NUCLEOTIDE SEQUENCE</scope>
    <source>
        <strain evidence="1">BWB3-3</strain>
    </source>
</reference>
<organism evidence="1 2">
    <name type="scientific">Vagococcus allomyrinae</name>
    <dbReference type="NCBI Taxonomy" id="2794353"/>
    <lineage>
        <taxon>Bacteria</taxon>
        <taxon>Bacillati</taxon>
        <taxon>Bacillota</taxon>
        <taxon>Bacilli</taxon>
        <taxon>Lactobacillales</taxon>
        <taxon>Enterococcaceae</taxon>
        <taxon>Vagococcus</taxon>
    </lineage>
</organism>
<protein>
    <submittedName>
        <fullName evidence="1">Uncharacterized protein</fullName>
    </submittedName>
</protein>
<keyword evidence="2" id="KW-1185">Reference proteome</keyword>
<proteinExistence type="predicted"/>
<dbReference type="Proteomes" id="UP000674938">
    <property type="component" value="Unassembled WGS sequence"/>
</dbReference>
<name>A0A940PCT7_9ENTE</name>